<feature type="region of interest" description="Disordered" evidence="1">
    <location>
        <begin position="28"/>
        <end position="50"/>
    </location>
</feature>
<comment type="caution">
    <text evidence="2">The sequence shown here is derived from an EMBL/GenBank/DDBJ whole genome shotgun (WGS) entry which is preliminary data.</text>
</comment>
<dbReference type="RefSeq" id="WP_192142548.1">
    <property type="nucleotide sequence ID" value="NZ_JACYXZ010000002.1"/>
</dbReference>
<evidence type="ECO:0000313" key="3">
    <source>
        <dbReference type="Proteomes" id="UP000616839"/>
    </source>
</evidence>
<dbReference type="EMBL" id="JACYXZ010000002">
    <property type="protein sequence ID" value="MBD8869686.1"/>
    <property type="molecule type" value="Genomic_DNA"/>
</dbReference>
<keyword evidence="3" id="KW-1185">Reference proteome</keyword>
<evidence type="ECO:0000313" key="2">
    <source>
        <dbReference type="EMBL" id="MBD8869686.1"/>
    </source>
</evidence>
<gene>
    <name evidence="2" type="ORF">IE331_08615</name>
</gene>
<sequence>MGSIAGIAASIVLGTAVAVGTVVGLVSNQTGAPSQSPANAESPVVNYGTD</sequence>
<dbReference type="Proteomes" id="UP000616839">
    <property type="component" value="Unassembled WGS sequence"/>
</dbReference>
<protein>
    <recommendedName>
        <fullName evidence="4">DUF2613 family protein</fullName>
    </recommendedName>
</protein>
<proteinExistence type="predicted"/>
<dbReference type="AlphaFoldDB" id="A0A927Q2I0"/>
<name>A0A927Q2I0_9ACTN</name>
<feature type="compositionally biased region" description="Polar residues" evidence="1">
    <location>
        <begin position="28"/>
        <end position="39"/>
    </location>
</feature>
<evidence type="ECO:0000256" key="1">
    <source>
        <dbReference type="SAM" id="MobiDB-lite"/>
    </source>
</evidence>
<organism evidence="2 3">
    <name type="scientific">Nocardioides donggukensis</name>
    <dbReference type="NCBI Taxonomy" id="2774019"/>
    <lineage>
        <taxon>Bacteria</taxon>
        <taxon>Bacillati</taxon>
        <taxon>Actinomycetota</taxon>
        <taxon>Actinomycetes</taxon>
        <taxon>Propionibacteriales</taxon>
        <taxon>Nocardioidaceae</taxon>
        <taxon>Nocardioides</taxon>
    </lineage>
</organism>
<reference evidence="2" key="1">
    <citation type="submission" date="2020-09" db="EMBL/GenBank/DDBJ databases">
        <title>Nocardioides sp. strain MJB4 16S ribosomal RNA gene Genome sequencing and assembly.</title>
        <authorList>
            <person name="Kim I."/>
        </authorList>
    </citation>
    <scope>NUCLEOTIDE SEQUENCE</scope>
    <source>
        <strain evidence="2">MJB4</strain>
    </source>
</reference>
<accession>A0A927Q2I0</accession>
<evidence type="ECO:0008006" key="4">
    <source>
        <dbReference type="Google" id="ProtNLM"/>
    </source>
</evidence>